<keyword evidence="4" id="KW-1185">Reference proteome</keyword>
<feature type="region of interest" description="Disordered" evidence="2">
    <location>
        <begin position="35"/>
        <end position="59"/>
    </location>
</feature>
<evidence type="ECO:0000256" key="2">
    <source>
        <dbReference type="SAM" id="MobiDB-lite"/>
    </source>
</evidence>
<evidence type="ECO:0000313" key="4">
    <source>
        <dbReference type="Proteomes" id="UP001460270"/>
    </source>
</evidence>
<feature type="region of interest" description="Disordered" evidence="2">
    <location>
        <begin position="909"/>
        <end position="963"/>
    </location>
</feature>
<protein>
    <submittedName>
        <fullName evidence="3">Uncharacterized protein</fullName>
    </submittedName>
</protein>
<dbReference type="AlphaFoldDB" id="A0AAW0PJ55"/>
<name>A0AAW0PJ55_9GOBI</name>
<feature type="region of interest" description="Disordered" evidence="2">
    <location>
        <begin position="1120"/>
        <end position="1167"/>
    </location>
</feature>
<feature type="region of interest" description="Disordered" evidence="2">
    <location>
        <begin position="195"/>
        <end position="224"/>
    </location>
</feature>
<feature type="region of interest" description="Disordered" evidence="2">
    <location>
        <begin position="1075"/>
        <end position="1098"/>
    </location>
</feature>
<gene>
    <name evidence="3" type="ORF">WMY93_010943</name>
</gene>
<evidence type="ECO:0000256" key="1">
    <source>
        <dbReference type="SAM" id="Coils"/>
    </source>
</evidence>
<dbReference type="Proteomes" id="UP001460270">
    <property type="component" value="Unassembled WGS sequence"/>
</dbReference>
<accession>A0AAW0PJ55</accession>
<keyword evidence="1" id="KW-0175">Coiled coil</keyword>
<evidence type="ECO:0000313" key="3">
    <source>
        <dbReference type="EMBL" id="KAK7919659.1"/>
    </source>
</evidence>
<feature type="compositionally biased region" description="Basic and acidic residues" evidence="2">
    <location>
        <begin position="384"/>
        <end position="393"/>
    </location>
</feature>
<dbReference type="EMBL" id="JBBPFD010000007">
    <property type="protein sequence ID" value="KAK7919659.1"/>
    <property type="molecule type" value="Genomic_DNA"/>
</dbReference>
<feature type="compositionally biased region" description="Basic and acidic residues" evidence="2">
    <location>
        <begin position="211"/>
        <end position="224"/>
    </location>
</feature>
<feature type="coiled-coil region" evidence="1">
    <location>
        <begin position="689"/>
        <end position="716"/>
    </location>
</feature>
<organism evidence="3 4">
    <name type="scientific">Mugilogobius chulae</name>
    <name type="common">yellowstripe goby</name>
    <dbReference type="NCBI Taxonomy" id="88201"/>
    <lineage>
        <taxon>Eukaryota</taxon>
        <taxon>Metazoa</taxon>
        <taxon>Chordata</taxon>
        <taxon>Craniata</taxon>
        <taxon>Vertebrata</taxon>
        <taxon>Euteleostomi</taxon>
        <taxon>Actinopterygii</taxon>
        <taxon>Neopterygii</taxon>
        <taxon>Teleostei</taxon>
        <taxon>Neoteleostei</taxon>
        <taxon>Acanthomorphata</taxon>
        <taxon>Gobiaria</taxon>
        <taxon>Gobiiformes</taxon>
        <taxon>Gobioidei</taxon>
        <taxon>Gobiidae</taxon>
        <taxon>Gobionellinae</taxon>
        <taxon>Mugilogobius</taxon>
    </lineage>
</organism>
<sequence length="1167" mass="130938">MDPDHPNHPDGAGSRTERTFWTVWNYITQFVSRLLRPEPTGNEKNDTNTTNPNNDELVDTNTNKEEHFVPASSVSSTRSVVLRDTESDEFIQNVQDGDQIKAKDDDIKEEEFETGIDVAANLPITLTTMADHHQNSDKTINTDEDLMSKICLDEIKKVDKEIPKQKESGKPQNKEQLNAFSKEDFYQQKMADEVENTSGLDTRDVEEDHCEQDNGKPKGDKTLEESGAFLEKPDYAETVRSEESVNVKSISDDKKCVMKEGEEIGIKNMTDEGPYNEINVCQTAKNLETTMQNTCVMEWSDRSNEEITGMYKENLNQLESCIVLETDNKSRKNDSIEGYECKDDHAILTQNYQDMDVFVLQELTIAKTSDESSNVQSETGETENAIKTDKGDVPEDNANTTNQNVLLDTHDGHNTKETAIIMEQDITQDIDAVVGESSIEELKDMHKNDLSKAHTSLVLETEDLSILVNVTDDSKIEEAKLFTGKEGHTSTDKKEESKTIFDTEKSDCDDGKEDRKQLDGAIFDLEPQISRFSLDFEGNCDVADHVDVSSGSMGKACVTIKNIGGSTQEQASAFKEIPPGHCEGQEHPYSYKESREGVPDYNNEADNGSATQRFLEVGNCRENQATLLQEEVESGEAKHLQKSGTNEGEDRFENLDHSLVEHIARLEEKISVLDNPMKTTSEDMKSETYLISEEDVEEKEEDLKEEETELEMVKRLCITDTVADGVQIQTGFQNSMFPDQSTFKNESSAKTVEKAFVETTGPDVSDTEDFCSFDVGVTVVKRTSDCSCDEVKIQPTDEDFVTALNDNILSDVVRHDILAKTLSVQDVHQKLKSEQLICGDVIEDEILDLWIQQSSMESSEVREDSQCDLPEEESQEAVPELGISSDVSVLSSTNESRFFEQTLDKGASLESNKQELPKEPVNNASFTLNKPENLDECSTAASEAEDLLEKSSNTTQESIDDDEALTSQNIDILESSPVMQGNSTFSIQVHNIDEPFAALKTLSEPEVLTSDESDSILELKPTMAAAPTEECQLPLQVKLQEEAFQELERMNNLDKVDISMFDFTPQKSRIAVHNPRVRPPKDFRSLLQKPSLEPSPSKHQESHVLLVFLWAASELNYQETKPVEGDDEKLKQDDLQQKPKWMPQSHPGFGNPFMSELKSKLKKTTKE</sequence>
<feature type="region of interest" description="Disordered" evidence="2">
    <location>
        <begin position="370"/>
        <end position="398"/>
    </location>
</feature>
<feature type="region of interest" description="Disordered" evidence="2">
    <location>
        <begin position="857"/>
        <end position="883"/>
    </location>
</feature>
<reference evidence="4" key="1">
    <citation type="submission" date="2024-04" db="EMBL/GenBank/DDBJ databases">
        <title>Salinicola lusitanus LLJ914,a marine bacterium isolated from the Okinawa Trough.</title>
        <authorList>
            <person name="Li J."/>
        </authorList>
    </citation>
    <scope>NUCLEOTIDE SEQUENCE [LARGE SCALE GENOMIC DNA]</scope>
</reference>
<feature type="compositionally biased region" description="Basic and acidic residues" evidence="2">
    <location>
        <begin position="1121"/>
        <end position="1137"/>
    </location>
</feature>
<comment type="caution">
    <text evidence="3">The sequence shown here is derived from an EMBL/GenBank/DDBJ whole genome shotgun (WGS) entry which is preliminary data.</text>
</comment>
<proteinExistence type="predicted"/>